<reference evidence="2" key="1">
    <citation type="submission" date="2021-07" db="EMBL/GenBank/DDBJ databases">
        <authorList>
            <person name="Catto M.A."/>
            <person name="Jacobson A."/>
            <person name="Kennedy G."/>
            <person name="Labadie P."/>
            <person name="Hunt B.G."/>
            <person name="Srinivasan R."/>
        </authorList>
    </citation>
    <scope>NUCLEOTIDE SEQUENCE</scope>
    <source>
        <strain evidence="2">PL_HMW_Pooled</strain>
        <tissue evidence="2">Head</tissue>
    </source>
</reference>
<dbReference type="EMBL" id="JAHWGI010000321">
    <property type="protein sequence ID" value="KAK3913400.1"/>
    <property type="molecule type" value="Genomic_DNA"/>
</dbReference>
<gene>
    <name evidence="2" type="ORF">KUF71_022868</name>
</gene>
<dbReference type="PANTHER" id="PTHR32226">
    <property type="entry name" value="TELO2-INTERACTING PROTEIN 2"/>
    <property type="match status" value="1"/>
</dbReference>
<dbReference type="GO" id="GO:0005634">
    <property type="term" value="C:nucleus"/>
    <property type="evidence" value="ECO:0007669"/>
    <property type="project" value="TreeGrafter"/>
</dbReference>
<dbReference type="GO" id="GO:0110078">
    <property type="term" value="C:TTT Hsp90 cochaperone complex"/>
    <property type="evidence" value="ECO:0007669"/>
    <property type="project" value="InterPro"/>
</dbReference>
<dbReference type="GO" id="GO:0005829">
    <property type="term" value="C:cytosol"/>
    <property type="evidence" value="ECO:0007669"/>
    <property type="project" value="TreeGrafter"/>
</dbReference>
<dbReference type="Proteomes" id="UP001219518">
    <property type="component" value="Unassembled WGS sequence"/>
</dbReference>
<reference evidence="2" key="2">
    <citation type="journal article" date="2023" name="BMC Genomics">
        <title>Pest status, molecular evolution, and epigenetic factors derived from the genome assembly of Frankliniella fusca, a thysanopteran phytovirus vector.</title>
        <authorList>
            <person name="Catto M.A."/>
            <person name="Labadie P.E."/>
            <person name="Jacobson A.L."/>
            <person name="Kennedy G.G."/>
            <person name="Srinivasan R."/>
            <person name="Hunt B.G."/>
        </authorList>
    </citation>
    <scope>NUCLEOTIDE SEQUENCE</scope>
    <source>
        <strain evidence="2">PL_HMW_Pooled</strain>
    </source>
</reference>
<accession>A0AAE1LBI8</accession>
<dbReference type="AlphaFoldDB" id="A0AAE1LBI8"/>
<dbReference type="InterPro" id="IPR016024">
    <property type="entry name" value="ARM-type_fold"/>
</dbReference>
<protein>
    <submittedName>
        <fullName evidence="2">TELO2-interacting protein 2</fullName>
    </submittedName>
</protein>
<dbReference type="Gene3D" id="1.25.10.10">
    <property type="entry name" value="Leucine-rich Repeat Variant"/>
    <property type="match status" value="1"/>
</dbReference>
<dbReference type="Pfam" id="PF10521">
    <property type="entry name" value="Tti2"/>
    <property type="match status" value="1"/>
</dbReference>
<proteinExistence type="inferred from homology"/>
<comment type="similarity">
    <text evidence="1">Belongs to the TTI2 family.</text>
</comment>
<dbReference type="InterPro" id="IPR011989">
    <property type="entry name" value="ARM-like"/>
</dbReference>
<sequence>MKEELFSDVECDVDFLNCLKFEEPVNPSVWTSFIKVVSALLLPEQIYGEDRPSEDKDFAAFREKVLFGLESVLNFLNKYATSSPPASFPREAMISALILCGEHSTPELWTSEDTRRVLASCLKQLCSIFGCKSPSELLLGHSRYTNGPCFKQALLLLRPKLLRNTWRKHPGAVASYKWLLCQVHAPNLSEYLDVVSPTALLILDDHDVGRRLIGLECLSHIIGNVARTEMCQRGLHKVFYESLAPLLLQHNVQQIEPTVLCLIKLLSVTERGYTRSSEPGMWDLFDQTINTLIDKMVIEDKIPFRLAYIKSLGPLVTAMGPSVIRWSKPLLEVFDSYLSKESFDTREHTLQAINSFLKLSAVRIHANGDGVLFLLLRTLQDVSTEDEHLSPVIPELIRDNIILIKKFAPTEFASVQEELNRVPGNSFMKKCLSEIANAQ</sequence>
<evidence type="ECO:0000256" key="1">
    <source>
        <dbReference type="ARBA" id="ARBA00034736"/>
    </source>
</evidence>
<dbReference type="SUPFAM" id="SSF48371">
    <property type="entry name" value="ARM repeat"/>
    <property type="match status" value="1"/>
</dbReference>
<evidence type="ECO:0000313" key="2">
    <source>
        <dbReference type="EMBL" id="KAK3913400.1"/>
    </source>
</evidence>
<comment type="caution">
    <text evidence="2">The sequence shown here is derived from an EMBL/GenBank/DDBJ whole genome shotgun (WGS) entry which is preliminary data.</text>
</comment>
<name>A0AAE1LBI8_9NEOP</name>
<keyword evidence="3" id="KW-1185">Reference proteome</keyword>
<organism evidence="2 3">
    <name type="scientific">Frankliniella fusca</name>
    <dbReference type="NCBI Taxonomy" id="407009"/>
    <lineage>
        <taxon>Eukaryota</taxon>
        <taxon>Metazoa</taxon>
        <taxon>Ecdysozoa</taxon>
        <taxon>Arthropoda</taxon>
        <taxon>Hexapoda</taxon>
        <taxon>Insecta</taxon>
        <taxon>Pterygota</taxon>
        <taxon>Neoptera</taxon>
        <taxon>Paraneoptera</taxon>
        <taxon>Thysanoptera</taxon>
        <taxon>Terebrantia</taxon>
        <taxon>Thripoidea</taxon>
        <taxon>Thripidae</taxon>
        <taxon>Frankliniella</taxon>
    </lineage>
</organism>
<dbReference type="PANTHER" id="PTHR32226:SF2">
    <property type="entry name" value="TELO2-INTERACTING PROTEIN 2"/>
    <property type="match status" value="1"/>
</dbReference>
<evidence type="ECO:0000313" key="3">
    <source>
        <dbReference type="Proteomes" id="UP001219518"/>
    </source>
</evidence>
<dbReference type="InterPro" id="IPR018870">
    <property type="entry name" value="Tti2"/>
</dbReference>